<evidence type="ECO:0000313" key="10">
    <source>
        <dbReference type="EMBL" id="QLG62355.1"/>
    </source>
</evidence>
<comment type="subcellular location">
    <subcellularLocation>
        <location evidence="1">Cell membrane</location>
        <topology evidence="1">Multi-pass membrane protein</topology>
    </subcellularLocation>
</comment>
<dbReference type="GeneID" id="56038131"/>
<evidence type="ECO:0000256" key="9">
    <source>
        <dbReference type="SAM" id="Phobius"/>
    </source>
</evidence>
<feature type="transmembrane region" description="Helical" evidence="9">
    <location>
        <begin position="74"/>
        <end position="99"/>
    </location>
</feature>
<dbReference type="GO" id="GO:0022857">
    <property type="term" value="F:transmembrane transporter activity"/>
    <property type="evidence" value="ECO:0007669"/>
    <property type="project" value="InterPro"/>
</dbReference>
<evidence type="ECO:0000256" key="1">
    <source>
        <dbReference type="ARBA" id="ARBA00004651"/>
    </source>
</evidence>
<evidence type="ECO:0000256" key="5">
    <source>
        <dbReference type="ARBA" id="ARBA00022970"/>
    </source>
</evidence>
<dbReference type="KEGG" id="halu:HUG12_11690"/>
<gene>
    <name evidence="10" type="ORF">HUG12_11690</name>
</gene>
<dbReference type="RefSeq" id="WP_179268940.1">
    <property type="nucleotide sequence ID" value="NZ_CP058579.1"/>
</dbReference>
<protein>
    <submittedName>
        <fullName evidence="10">Branched-chain amino acid ABC transporter permease</fullName>
    </submittedName>
</protein>
<feature type="transmembrane region" description="Helical" evidence="9">
    <location>
        <begin position="246"/>
        <end position="270"/>
    </location>
</feature>
<dbReference type="OrthoDB" id="43815at2157"/>
<proteinExistence type="inferred from homology"/>
<dbReference type="Pfam" id="PF02653">
    <property type="entry name" value="BPD_transp_2"/>
    <property type="match status" value="1"/>
</dbReference>
<keyword evidence="5" id="KW-0029">Amino-acid transport</keyword>
<feature type="transmembrane region" description="Helical" evidence="9">
    <location>
        <begin position="213"/>
        <end position="234"/>
    </location>
</feature>
<keyword evidence="6 9" id="KW-1133">Transmembrane helix</keyword>
<evidence type="ECO:0000256" key="8">
    <source>
        <dbReference type="ARBA" id="ARBA00037998"/>
    </source>
</evidence>
<reference evidence="10 11" key="1">
    <citation type="submission" date="2020-06" db="EMBL/GenBank/DDBJ databases">
        <title>NJ-3-1, isolated from saline soil.</title>
        <authorList>
            <person name="Cui H.L."/>
            <person name="Shi X."/>
        </authorList>
    </citation>
    <scope>NUCLEOTIDE SEQUENCE [LARGE SCALE GENOMIC DNA]</scope>
    <source>
        <strain evidence="10 11">NJ-3-1</strain>
    </source>
</reference>
<evidence type="ECO:0000256" key="4">
    <source>
        <dbReference type="ARBA" id="ARBA00022692"/>
    </source>
</evidence>
<evidence type="ECO:0000313" key="11">
    <source>
        <dbReference type="Proteomes" id="UP000509626"/>
    </source>
</evidence>
<organism evidence="10 11">
    <name type="scientific">Halorarum salinum</name>
    <dbReference type="NCBI Taxonomy" id="2743089"/>
    <lineage>
        <taxon>Archaea</taxon>
        <taxon>Methanobacteriati</taxon>
        <taxon>Methanobacteriota</taxon>
        <taxon>Stenosarchaea group</taxon>
        <taxon>Halobacteria</taxon>
        <taxon>Halobacteriales</taxon>
        <taxon>Haloferacaceae</taxon>
        <taxon>Halorarum</taxon>
    </lineage>
</organism>
<evidence type="ECO:0000256" key="7">
    <source>
        <dbReference type="ARBA" id="ARBA00023136"/>
    </source>
</evidence>
<evidence type="ECO:0000256" key="3">
    <source>
        <dbReference type="ARBA" id="ARBA00022475"/>
    </source>
</evidence>
<dbReference type="PANTHER" id="PTHR11795">
    <property type="entry name" value="BRANCHED-CHAIN AMINO ACID TRANSPORT SYSTEM PERMEASE PROTEIN LIVH"/>
    <property type="match status" value="1"/>
</dbReference>
<keyword evidence="7 9" id="KW-0472">Membrane</keyword>
<evidence type="ECO:0000256" key="2">
    <source>
        <dbReference type="ARBA" id="ARBA00022448"/>
    </source>
</evidence>
<keyword evidence="2" id="KW-0813">Transport</keyword>
<dbReference type="GO" id="GO:0005886">
    <property type="term" value="C:plasma membrane"/>
    <property type="evidence" value="ECO:0007669"/>
    <property type="project" value="UniProtKB-SubCell"/>
</dbReference>
<dbReference type="CDD" id="cd06582">
    <property type="entry name" value="TM_PBP1_LivH_like"/>
    <property type="match status" value="1"/>
</dbReference>
<name>A0A7D5LBT5_9EURY</name>
<feature type="transmembrane region" description="Helical" evidence="9">
    <location>
        <begin position="282"/>
        <end position="300"/>
    </location>
</feature>
<comment type="similarity">
    <text evidence="8">Belongs to the binding-protein-dependent transport system permease family. LivHM subfamily.</text>
</comment>
<keyword evidence="3" id="KW-1003">Cell membrane</keyword>
<dbReference type="GO" id="GO:0006865">
    <property type="term" value="P:amino acid transport"/>
    <property type="evidence" value="ECO:0007669"/>
    <property type="project" value="UniProtKB-KW"/>
</dbReference>
<sequence>MQIELANLLTHTLNGIQYGFILFLIASGLTVILGILDVLNLAHGELFALGAYVAFSVFGYVSGVVVAPEGPVQLGLYLGLALVAAVVAALVLVPVGAIVESVFLRPLYERDEVYQLVLTFGLLLIIKDFNKLAWGPTPVRAQNVYSGINRIPAAELVGLNFPTYKLVIIAVGAVVVVALFWFFDRTRTGRLIRATAIDREMATAIGVSPDRTFTLVFALGAFLAGFAGAIALPQSTANLAMGTNPLVLSFVVIVIGGLGSLRGAFVAAMLVGVLSRWAIWQYPPAELAAPFAIMILVLLVKPDGLFGTWGETA</sequence>
<dbReference type="InterPro" id="IPR001851">
    <property type="entry name" value="ABC_transp_permease"/>
</dbReference>
<dbReference type="AlphaFoldDB" id="A0A7D5LBT5"/>
<dbReference type="PANTHER" id="PTHR11795:SF442">
    <property type="entry name" value="ABC TRANSPORTER ATP-BINDING PROTEIN"/>
    <property type="match status" value="1"/>
</dbReference>
<accession>A0A7D5LBT5</accession>
<dbReference type="Proteomes" id="UP000509626">
    <property type="component" value="Chromosome"/>
</dbReference>
<dbReference type="InterPro" id="IPR052157">
    <property type="entry name" value="BCAA_transport_permease"/>
</dbReference>
<keyword evidence="4 9" id="KW-0812">Transmembrane</keyword>
<feature type="transmembrane region" description="Helical" evidence="9">
    <location>
        <begin position="164"/>
        <end position="183"/>
    </location>
</feature>
<evidence type="ECO:0000256" key="6">
    <source>
        <dbReference type="ARBA" id="ARBA00022989"/>
    </source>
</evidence>
<dbReference type="EMBL" id="CP058579">
    <property type="protein sequence ID" value="QLG62355.1"/>
    <property type="molecule type" value="Genomic_DNA"/>
</dbReference>
<feature type="transmembrane region" description="Helical" evidence="9">
    <location>
        <begin position="20"/>
        <end position="39"/>
    </location>
</feature>
<feature type="transmembrane region" description="Helical" evidence="9">
    <location>
        <begin position="46"/>
        <end position="68"/>
    </location>
</feature>
<keyword evidence="11" id="KW-1185">Reference proteome</keyword>